<dbReference type="STRING" id="286115.A0A507BZ51"/>
<dbReference type="PANTHER" id="PTHR23346">
    <property type="entry name" value="TRANSLATIONAL ACTIVATOR GCN1-RELATED"/>
    <property type="match status" value="1"/>
</dbReference>
<evidence type="ECO:0000256" key="4">
    <source>
        <dbReference type="ARBA" id="ARBA00022942"/>
    </source>
</evidence>
<dbReference type="Pfam" id="PF23702">
    <property type="entry name" value="ARM_ECM29"/>
    <property type="match status" value="1"/>
</dbReference>
<feature type="domain" description="Proteasome adapter and scaffold protein ECM29 HEAT-repeat" evidence="8">
    <location>
        <begin position="1330"/>
        <end position="1489"/>
    </location>
</feature>
<feature type="domain" description="Proteasome component Ecm29 N-terminal" evidence="6">
    <location>
        <begin position="24"/>
        <end position="544"/>
    </location>
</feature>
<dbReference type="InterPro" id="IPR024372">
    <property type="entry name" value="Ecm29_N"/>
</dbReference>
<dbReference type="InterPro" id="IPR011989">
    <property type="entry name" value="ARM-like"/>
</dbReference>
<reference evidence="9 10" key="1">
    <citation type="journal article" date="2019" name="Sci. Rep.">
        <title>Comparative genomics of chytrid fungi reveal insights into the obligate biotrophic and pathogenic lifestyle of Synchytrium endobioticum.</title>
        <authorList>
            <person name="van de Vossenberg B.T.L.H."/>
            <person name="Warris S."/>
            <person name="Nguyen H.D.T."/>
            <person name="van Gent-Pelzer M.P.E."/>
            <person name="Joly D.L."/>
            <person name="van de Geest H.C."/>
            <person name="Bonants P.J.M."/>
            <person name="Smith D.S."/>
            <person name="Levesque C.A."/>
            <person name="van der Lee T.A.J."/>
        </authorList>
    </citation>
    <scope>NUCLEOTIDE SEQUENCE [LARGE SCALE GENOMIC DNA]</scope>
    <source>
        <strain evidence="9 10">MB42</strain>
    </source>
</reference>
<evidence type="ECO:0000259" key="8">
    <source>
        <dbReference type="Pfam" id="PF24492"/>
    </source>
</evidence>
<evidence type="ECO:0000256" key="1">
    <source>
        <dbReference type="ARBA" id="ARBA00004496"/>
    </source>
</evidence>
<keyword evidence="4" id="KW-0647">Proteasome</keyword>
<dbReference type="InterPro" id="IPR055443">
    <property type="entry name" value="HEAT_ECM29"/>
</dbReference>
<keyword evidence="3" id="KW-0677">Repeat</keyword>
<evidence type="ECO:0000259" key="7">
    <source>
        <dbReference type="Pfam" id="PF23702"/>
    </source>
</evidence>
<dbReference type="SUPFAM" id="SSF48371">
    <property type="entry name" value="ARM repeat"/>
    <property type="match status" value="3"/>
</dbReference>
<dbReference type="GO" id="GO:0000502">
    <property type="term" value="C:proteasome complex"/>
    <property type="evidence" value="ECO:0007669"/>
    <property type="project" value="UniProtKB-KW"/>
</dbReference>
<dbReference type="GO" id="GO:0060090">
    <property type="term" value="F:molecular adaptor activity"/>
    <property type="evidence" value="ECO:0007669"/>
    <property type="project" value="InterPro"/>
</dbReference>
<evidence type="ECO:0008006" key="11">
    <source>
        <dbReference type="Google" id="ProtNLM"/>
    </source>
</evidence>
<organism evidence="9 10">
    <name type="scientific">Synchytrium endobioticum</name>
    <dbReference type="NCBI Taxonomy" id="286115"/>
    <lineage>
        <taxon>Eukaryota</taxon>
        <taxon>Fungi</taxon>
        <taxon>Fungi incertae sedis</taxon>
        <taxon>Chytridiomycota</taxon>
        <taxon>Chytridiomycota incertae sedis</taxon>
        <taxon>Chytridiomycetes</taxon>
        <taxon>Synchytriales</taxon>
        <taxon>Synchytriaceae</taxon>
        <taxon>Synchytrium</taxon>
    </lineage>
</organism>
<dbReference type="Gene3D" id="1.25.10.10">
    <property type="entry name" value="Leucine-rich Repeat Variant"/>
    <property type="match status" value="3"/>
</dbReference>
<proteinExistence type="predicted"/>
<gene>
    <name evidence="9" type="ORF">SeMB42_g07619</name>
</gene>
<evidence type="ECO:0000313" key="10">
    <source>
        <dbReference type="Proteomes" id="UP000317494"/>
    </source>
</evidence>
<evidence type="ECO:0000256" key="2">
    <source>
        <dbReference type="ARBA" id="ARBA00022490"/>
    </source>
</evidence>
<dbReference type="Proteomes" id="UP000317494">
    <property type="component" value="Unassembled WGS sequence"/>
</dbReference>
<evidence type="ECO:0000259" key="6">
    <source>
        <dbReference type="Pfam" id="PF13001"/>
    </source>
</evidence>
<dbReference type="Pfam" id="PF13001">
    <property type="entry name" value="ECM29_N"/>
    <property type="match status" value="1"/>
</dbReference>
<comment type="subcellular location">
    <subcellularLocation>
        <location evidence="1">Cytoplasm</location>
    </subcellularLocation>
</comment>
<dbReference type="EMBL" id="QEAN01000572">
    <property type="protein sequence ID" value="TPX32388.1"/>
    <property type="molecule type" value="Genomic_DNA"/>
</dbReference>
<keyword evidence="10" id="KW-1185">Reference proteome</keyword>
<protein>
    <recommendedName>
        <fullName evidence="11">TOG domain-containing protein</fullName>
    </recommendedName>
</protein>
<dbReference type="VEuPathDB" id="FungiDB:SeMB42_g07619"/>
<accession>A0A507BZ51</accession>
<keyword evidence="2" id="KW-0963">Cytoplasm</keyword>
<feature type="domain" description="ECM29 ARM-like repeats" evidence="7">
    <location>
        <begin position="693"/>
        <end position="854"/>
    </location>
</feature>
<dbReference type="GO" id="GO:0036503">
    <property type="term" value="P:ERAD pathway"/>
    <property type="evidence" value="ECO:0007669"/>
    <property type="project" value="TreeGrafter"/>
</dbReference>
<comment type="caution">
    <text evidence="9">The sequence shown here is derived from an EMBL/GenBank/DDBJ whole genome shotgun (WGS) entry which is preliminary data.</text>
</comment>
<feature type="compositionally biased region" description="Low complexity" evidence="5">
    <location>
        <begin position="200"/>
        <end position="212"/>
    </location>
</feature>
<dbReference type="GO" id="GO:0043248">
    <property type="term" value="P:proteasome assembly"/>
    <property type="evidence" value="ECO:0007669"/>
    <property type="project" value="InterPro"/>
</dbReference>
<dbReference type="InterPro" id="IPR016024">
    <property type="entry name" value="ARM-type_fold"/>
</dbReference>
<evidence type="ECO:0000313" key="9">
    <source>
        <dbReference type="EMBL" id="TPX32388.1"/>
    </source>
</evidence>
<name>A0A507BZ51_9FUNG</name>
<evidence type="ECO:0000256" key="5">
    <source>
        <dbReference type="SAM" id="MobiDB-lite"/>
    </source>
</evidence>
<sequence>MCADNLRAGSLTTGKMADKEKELLEAVEFRFALADTAAKFQDQIMIYLAPVLLKLDSPHASVKTMVTTICGHVNKRLKSDPSINIPLSAILDLWTSTTVTNFVRNFALIYLEIGFARASDKAVTAFLPQLIRGIATRLPSQQMVAFHIALPIFAKLKEVQPPSTDPFEFEANPADLSFLVHQFLNIMLYNIPASSRPKATSAAAPMSAAQPPHQTEPVNHAPPGLSRASVEFITNAGKAAFTKSTPDLVHMKVQIIKFLTSNYIPEKLLVSERFTVYLVASCETNHLVVGAGEDAMKRYAKPDFEDENVVRSLYQLYQGSTKGAAIQSNPDPQYRMPANAAVKCKVVSYLSKSAKAANLFPSMVQIIFDALYGEATNSKLRSLGMTFVIWVSRMSEAARIRPVAPVLVSGLLKLIEQRHDNEAQAAQSAQEAEVLRGFAYEAIGLVSRRAPELFANDMTILTSFFKALSIETRNVRISVQDALTMMIDAYKNTVNDEMKRTVVEEIILTNIEKNEPPARYIATKYAVSLFPFSHTLSRYIALVASADSQLEVREEGHRGLKFPQAIPPYDTPETYAPLLPSFTQMVSLLIRMRNRGATGMTRAPGVEYLGGLSIETYSNALQMLQRILMRSGDPNARIGEIGVMSEETNEIAEACTRASVRQILKQLWNEGQVDKMEVDCNHTGNLVHPSGGLSLYIDLIEDALKADESDAVLQSVASSCLLELISLGTSSLSTSYSTKVAWIKKFLSSMRTDTRHNMAHILGLVATAAQVPFLLKELHDFIKNPPRANPIESKHGATLAMGFIIGRLWYRYPHDAAVIVTKQQLKTCIETMLSILNDESGVLVTAACVAVGEMCRYALLPLEAAGATSSSDWTVTKVFEKLASLSKTSKEIKVQEAAISALGDLALGDPSVRSSVTTALVSLCAALSKQPEVHFTVGAALAIIGGGWQAINTSVFLDLADVAFLPASSLEVDENMDNVLAKCFAEVAPGRPVTNRRAVSVWLLSLIRYCGHHTRVKARFGEIHSALSSLLNDRDDFTQEVASKAIGLSYELADAPMRKAMVESLINTITEGKRLAGQSVTADTTLFEAGSLGAAPDGSNLSTYQSILSLASDMNQPELVYKFMSLASHSALWNSRRGASMGFAMVMSHAEEDLKPYLPTLVPRLYRFQFDPNTKVADAMRNIWKILIKDPKHTIDGYFVVIIKDLLKSMGDRMWRTREASCVAMSDLLHGRSIEQLEPYLQELWTMCFRVLDDIKESVRTAAFGTCKILTNVTIRYCDPSIVSVKDGQKVMDACMPFFLTQGLGSMADEVRKFALSTVLKLCKKGGVLLRPHVTDITMNLLESLSSLEPQVMNYLSFHTETYNVTQEQLDSSRLSAAKMSPMMEAITTCVEQIDGKVLETLVPKLNQLIRKAVGLPTKAGCARFIALLAARPQELSSCADSILKALSGAIFDKSPAVCKTYAVAAGHIVKLVNDNSLSKFIQHLKKMYIDSEDEETRAVPGIVFYEMTKQAPDQMKNYLGEILPLAYYGGRDAHDAIKTVWLEVWDGNNSTGTASALRMYLNELLDLLIDLLKTSASWPTKRQVGVTIKDMSASMSSSLIPQLPALISALIEALAGRTWDGKESVIDAFGCVIIVCAEWFESEGRSHTDEVSGVLIREAKKNSKPYKRVALEVLGKSFAALRVDRLDDLMDYLVDTATFDEDDGGKVNGDKMDVDQDSREKPLTLLVKANAFKALAGCFPPVEATQSKHIDLIIQVLAKSMDNNTWNVRLSAVNAAQQIIEKLLVPLSEANSQLLIQGLFKPLADMKYVALREAGIKALNALFERTKSTMTKSTGQILIRGLDILLERESISSIKANKHRSFQFGGGSFILSIFSYGRYYCTIRTGPLYCTVLAAEQSHENDSTYVDQYFAVFHAT</sequence>
<dbReference type="Pfam" id="PF24492">
    <property type="entry name" value="HEAT_ECM29"/>
    <property type="match status" value="1"/>
</dbReference>
<dbReference type="InterPro" id="IPR055444">
    <property type="entry name" value="ARM_ECM29"/>
</dbReference>
<dbReference type="GO" id="GO:0005737">
    <property type="term" value="C:cytoplasm"/>
    <property type="evidence" value="ECO:0007669"/>
    <property type="project" value="UniProtKB-SubCell"/>
</dbReference>
<dbReference type="PANTHER" id="PTHR23346:SF19">
    <property type="entry name" value="PROTEASOME ADAPTER AND SCAFFOLD PROTEIN ECM29"/>
    <property type="match status" value="1"/>
</dbReference>
<dbReference type="GO" id="GO:0005634">
    <property type="term" value="C:nucleus"/>
    <property type="evidence" value="ECO:0007669"/>
    <property type="project" value="TreeGrafter"/>
</dbReference>
<feature type="region of interest" description="Disordered" evidence="5">
    <location>
        <begin position="200"/>
        <end position="222"/>
    </location>
</feature>
<evidence type="ECO:0000256" key="3">
    <source>
        <dbReference type="ARBA" id="ARBA00022737"/>
    </source>
</evidence>
<dbReference type="Pfam" id="PF23731">
    <property type="entry name" value="ARM_ECM29_C"/>
    <property type="match status" value="1"/>
</dbReference>